<reference evidence="3" key="2">
    <citation type="submission" date="2012-02" db="EMBL/GenBank/DDBJ databases">
        <authorList>
            <person name="Genoscope - CEA"/>
        </authorList>
    </citation>
    <scope>NUCLEOTIDE SEQUENCE</scope>
</reference>
<dbReference type="SMART" id="SM00563">
    <property type="entry name" value="PlsC"/>
    <property type="match status" value="1"/>
</dbReference>
<keyword evidence="1" id="KW-0472">Membrane</keyword>
<organism evidence="3">
    <name type="scientific">uncultured Flavobacteriia bacterium</name>
    <dbReference type="NCBI Taxonomy" id="212695"/>
    <lineage>
        <taxon>Bacteria</taxon>
        <taxon>Pseudomonadati</taxon>
        <taxon>Bacteroidota</taxon>
        <taxon>Flavobacteriia</taxon>
        <taxon>environmental samples</taxon>
    </lineage>
</organism>
<keyword evidence="3" id="KW-0808">Transferase</keyword>
<reference evidence="3" key="1">
    <citation type="journal article" date="2012" name="Environ. Microbiol.">
        <title>Genomic content of uncultured Bacteroidetes from contrasting oceanic provinces in the North Atlantic Ocean.</title>
        <authorList>
            <person name="Gomez-Pereira P.R."/>
            <person name="Schuler M."/>
            <person name="Fuchs B.M."/>
            <person name="Bennke C."/>
            <person name="Teeling H."/>
            <person name="Waldmann J."/>
            <person name="Richter M."/>
            <person name="Barbe V."/>
            <person name="Bataille E."/>
            <person name="Glockner F.O."/>
            <person name="Amann R."/>
        </authorList>
    </citation>
    <scope>NUCLEOTIDE SEQUENCE</scope>
</reference>
<proteinExistence type="predicted"/>
<evidence type="ECO:0000313" key="3">
    <source>
        <dbReference type="EMBL" id="CCG00110.1"/>
    </source>
</evidence>
<dbReference type="GO" id="GO:0004366">
    <property type="term" value="F:glycerol-3-phosphate O-acyltransferase activity"/>
    <property type="evidence" value="ECO:0007669"/>
    <property type="project" value="TreeGrafter"/>
</dbReference>
<keyword evidence="1" id="KW-0812">Transmembrane</keyword>
<dbReference type="EMBL" id="FO117598">
    <property type="protein sequence ID" value="CCG00110.1"/>
    <property type="molecule type" value="Genomic_DNA"/>
</dbReference>
<evidence type="ECO:0000259" key="2">
    <source>
        <dbReference type="SMART" id="SM00563"/>
    </source>
</evidence>
<sequence length="442" mass="51748">MRFLYFILFFVLKYSFWVYFRKVRTHNSPKEFFGRTIYVSNHCASFMDPLIVAAIQRPIVFFMTRSDVFTTLVKPILWASHMLPIFREHDGLDTRTKNEQVFDTCAKILNYNRNLLVFGEGFTDDIFIRRLKPLKKGAVRIGFHALEKYNWKKKIYIAGVGVNYTEPSLMRSDCLVSSSDKICLNDYRAEYEANPNKVITDLTKDIEKRIQEQITHVQIAADAPFHEMVQQITRQGMHPTSGDRSIPLKNRWRNSQKLAHYFNANPDKISGEFANLRERLTNYNAKLKAKKIEDRDLIEFQLKGKFSRLNELLKMILLSPLAVLGLIHCWPIYKIVKNFVEKSFKREVFYGSVKLLLGTIGMGLINIPFIFLFYSFVYPSWWLAILYYSLIGVFFLAMLLFNGALITWKRKGEIKLKYLKDLSTERTALRKEIEGSELNVLN</sequence>
<dbReference type="PANTHER" id="PTHR31605:SF0">
    <property type="entry name" value="GLYCEROL-3-PHOSPHATE O-ACYLTRANSFERASE 1"/>
    <property type="match status" value="1"/>
</dbReference>
<feature type="transmembrane region" description="Helical" evidence="1">
    <location>
        <begin position="353"/>
        <end position="375"/>
    </location>
</feature>
<name>H6RGE9_9BACT</name>
<dbReference type="InterPro" id="IPR052744">
    <property type="entry name" value="GPAT/DAPAT"/>
</dbReference>
<dbReference type="InterPro" id="IPR002123">
    <property type="entry name" value="Plipid/glycerol_acylTrfase"/>
</dbReference>
<protein>
    <submittedName>
        <fullName evidence="3">Phospholipid/glycerol acyltransferase</fullName>
    </submittedName>
</protein>
<dbReference type="GO" id="GO:0008654">
    <property type="term" value="P:phospholipid biosynthetic process"/>
    <property type="evidence" value="ECO:0007669"/>
    <property type="project" value="TreeGrafter"/>
</dbReference>
<gene>
    <name evidence="3" type="ORF">VIS_S3CIB80031</name>
</gene>
<accession>H6RGE9</accession>
<feature type="transmembrane region" description="Helical" evidence="1">
    <location>
        <begin position="381"/>
        <end position="408"/>
    </location>
</feature>
<dbReference type="AlphaFoldDB" id="H6RGE9"/>
<evidence type="ECO:0000256" key="1">
    <source>
        <dbReference type="SAM" id="Phobius"/>
    </source>
</evidence>
<dbReference type="SUPFAM" id="SSF69593">
    <property type="entry name" value="Glycerol-3-phosphate (1)-acyltransferase"/>
    <property type="match status" value="1"/>
</dbReference>
<dbReference type="PANTHER" id="PTHR31605">
    <property type="entry name" value="GLYCEROL-3-PHOSPHATE O-ACYLTRANSFERASE 1"/>
    <property type="match status" value="1"/>
</dbReference>
<feature type="transmembrane region" description="Helical" evidence="1">
    <location>
        <begin position="312"/>
        <end position="333"/>
    </location>
</feature>
<dbReference type="Pfam" id="PF01553">
    <property type="entry name" value="Acyltransferase"/>
    <property type="match status" value="1"/>
</dbReference>
<dbReference type="GO" id="GO:0016287">
    <property type="term" value="F:glycerone-phosphate O-acyltransferase activity"/>
    <property type="evidence" value="ECO:0007669"/>
    <property type="project" value="TreeGrafter"/>
</dbReference>
<feature type="domain" description="Phospholipid/glycerol acyltransferase" evidence="2">
    <location>
        <begin position="36"/>
        <end position="165"/>
    </location>
</feature>
<keyword evidence="1" id="KW-1133">Transmembrane helix</keyword>
<keyword evidence="3" id="KW-0012">Acyltransferase</keyword>